<sequence>MSPVLVALGGVALVGTTVVVLAVWGRIRYDRELPFFRCRVSAPPWSRRGQHARWCLRRTRAAWVDGVLLLRSGLLRLWLTPLAVGVGREVTVEALEPGQVRGLGRRPVALRFTAHDGCQMEVAAAHEDVGRLVGPFLTAALSGLPEAPRERGV</sequence>
<dbReference type="AlphaFoldDB" id="A0A285EE90"/>
<dbReference type="RefSeq" id="WP_097207272.1">
    <property type="nucleotide sequence ID" value="NZ_JACHXB010000002.1"/>
</dbReference>
<proteinExistence type="predicted"/>
<gene>
    <name evidence="1" type="ORF">SAMN06893097_106260</name>
</gene>
<name>A0A285EE90_9ACTN</name>
<dbReference type="OrthoDB" id="3298045at2"/>
<dbReference type="Proteomes" id="UP000219514">
    <property type="component" value="Unassembled WGS sequence"/>
</dbReference>
<evidence type="ECO:0000313" key="2">
    <source>
        <dbReference type="Proteomes" id="UP000219514"/>
    </source>
</evidence>
<dbReference type="EMBL" id="OBDO01000006">
    <property type="protein sequence ID" value="SNX97310.1"/>
    <property type="molecule type" value="Genomic_DNA"/>
</dbReference>
<reference evidence="1 2" key="1">
    <citation type="submission" date="2017-09" db="EMBL/GenBank/DDBJ databases">
        <authorList>
            <person name="Ehlers B."/>
            <person name="Leendertz F.H."/>
        </authorList>
    </citation>
    <scope>NUCLEOTIDE SEQUENCE [LARGE SCALE GENOMIC DNA]</scope>
    <source>
        <strain evidence="1 2">DSM 46844</strain>
    </source>
</reference>
<evidence type="ECO:0000313" key="1">
    <source>
        <dbReference type="EMBL" id="SNX97310.1"/>
    </source>
</evidence>
<accession>A0A285EE90</accession>
<protein>
    <recommendedName>
        <fullName evidence="3">DUF2550 family protein</fullName>
    </recommendedName>
</protein>
<evidence type="ECO:0008006" key="3">
    <source>
        <dbReference type="Google" id="ProtNLM"/>
    </source>
</evidence>
<keyword evidence="2" id="KW-1185">Reference proteome</keyword>
<organism evidence="1 2">
    <name type="scientific">Geodermatophilus sabuli</name>
    <dbReference type="NCBI Taxonomy" id="1564158"/>
    <lineage>
        <taxon>Bacteria</taxon>
        <taxon>Bacillati</taxon>
        <taxon>Actinomycetota</taxon>
        <taxon>Actinomycetes</taxon>
        <taxon>Geodermatophilales</taxon>
        <taxon>Geodermatophilaceae</taxon>
        <taxon>Geodermatophilus</taxon>
    </lineage>
</organism>